<sequence length="125" mass="13959">MFAYFLIFGYLFSGRRTGLIFNIFCKNVAFVCEPLSTIIPIRIIVIIAKITNIQATAKWYDENQNSSPKNKFQSAIPMYPPESGDKLLADPLNNALEAKEIINISRNPIIPGNNNAAFHPPLAFA</sequence>
<organism evidence="1 2">
    <name type="scientific">Mycoplasmopsis cynos (strain C142)</name>
    <name type="common">Mycoplasma cynos</name>
    <dbReference type="NCBI Taxonomy" id="1246955"/>
    <lineage>
        <taxon>Bacteria</taxon>
        <taxon>Bacillati</taxon>
        <taxon>Mycoplasmatota</taxon>
        <taxon>Mycoplasmoidales</taxon>
        <taxon>Metamycoplasmataceae</taxon>
        <taxon>Mycoplasmopsis</taxon>
    </lineage>
</organism>
<keyword evidence="2" id="KW-1185">Reference proteome</keyword>
<proteinExistence type="predicted"/>
<evidence type="ECO:0000313" key="1">
    <source>
        <dbReference type="EMBL" id="CCP23968.1"/>
    </source>
</evidence>
<reference evidence="2" key="1">
    <citation type="journal article" date="2013" name="Genome Announc.">
        <title>Complete genome sequence of Mycoplasma cynos strain C142.</title>
        <authorList>
            <person name="Walker C.A."/>
            <person name="Mannering S.A."/>
            <person name="Shields S."/>
            <person name="Blake D.P."/>
            <person name="Brownlie J."/>
        </authorList>
    </citation>
    <scope>NUCLEOTIDE SEQUENCE [LARGE SCALE GENOMIC DNA]</scope>
    <source>
        <strain evidence="2">C142</strain>
    </source>
</reference>
<name>L0RUD6_MYCC1</name>
<evidence type="ECO:0000313" key="2">
    <source>
        <dbReference type="Proteomes" id="UP000010466"/>
    </source>
</evidence>
<gene>
    <name evidence="1" type="primary">MCYN0236</name>
    <name evidence="1" type="ordered locus">MCYN_0236</name>
</gene>
<dbReference type="STRING" id="1246955.MCYN_0236"/>
<dbReference type="EMBL" id="HF559394">
    <property type="protein sequence ID" value="CCP23968.1"/>
    <property type="molecule type" value="Genomic_DNA"/>
</dbReference>
<dbReference type="AlphaFoldDB" id="L0RUD6"/>
<dbReference type="HOGENOM" id="CLU_1990154_0_0_14"/>
<protein>
    <submittedName>
        <fullName evidence="1">Uncharacterized protein</fullName>
    </submittedName>
</protein>
<dbReference type="KEGG" id="mcy:MCYN_0236"/>
<dbReference type="Proteomes" id="UP000010466">
    <property type="component" value="Chromosome"/>
</dbReference>
<accession>L0RUD6</accession>